<dbReference type="PANTHER" id="PTHR38138">
    <property type="entry name" value="VNG6441H"/>
    <property type="match status" value="1"/>
</dbReference>
<gene>
    <name evidence="3" type="ORF">Metlim_0450</name>
</gene>
<keyword evidence="3" id="KW-0282">Flagellum</keyword>
<keyword evidence="3" id="KW-0966">Cell projection</keyword>
<dbReference type="PATRIC" id="fig|937775.9.peg.528"/>
<dbReference type="NCBIfam" id="TIGR02537">
    <property type="entry name" value="arch_flag_Nterm"/>
    <property type="match status" value="1"/>
</dbReference>
<sequence>MRFMKDEEAVSPVIGVILMVAITVILAAVIAVFVFGLAGDLESGAQKDVQLTTSTNGTGYVWVTVI</sequence>
<dbReference type="PANTHER" id="PTHR38138:SF1">
    <property type="entry name" value="ARCHAEAL TYPE IV PILIN N-TERMINAL DOMAIN-CONTAINING PROTEIN"/>
    <property type="match status" value="1"/>
</dbReference>
<reference evidence="3 4" key="1">
    <citation type="submission" date="2011-10" db="EMBL/GenBank/DDBJ databases">
        <title>The Improved High-Quality Draft genome of Methanoplanus limicola DSM 2279.</title>
        <authorList>
            <consortium name="US DOE Joint Genome Institute (JGI-PGF)"/>
            <person name="Lucas S."/>
            <person name="Copeland A."/>
            <person name="Lapidus A."/>
            <person name="Glavina del Rio T."/>
            <person name="Dalin E."/>
            <person name="Tice H."/>
            <person name="Bruce D."/>
            <person name="Goodwin L."/>
            <person name="Pitluck S."/>
            <person name="Peters L."/>
            <person name="Mikhailova N."/>
            <person name="Lu M."/>
            <person name="Kyrpides N."/>
            <person name="Mavromatis K."/>
            <person name="Ivanova N."/>
            <person name="Markowitz V."/>
            <person name="Cheng J.-F."/>
            <person name="Hugenholtz P."/>
            <person name="Woyke T."/>
            <person name="Wu D."/>
            <person name="Wirth R."/>
            <person name="Brambilla E.-M."/>
            <person name="Klenk H.-P."/>
            <person name="Eisen J.A."/>
        </authorList>
    </citation>
    <scope>NUCLEOTIDE SEQUENCE [LARGE SCALE GENOMIC DNA]</scope>
    <source>
        <strain evidence="3 4">DSM 2279</strain>
    </source>
</reference>
<dbReference type="AlphaFoldDB" id="H1Z1R3"/>
<dbReference type="Pfam" id="PF07790">
    <property type="entry name" value="Pilin_N"/>
    <property type="match status" value="1"/>
</dbReference>
<dbReference type="Proteomes" id="UP000005741">
    <property type="component" value="Chromosome"/>
</dbReference>
<accession>H1Z1R3</accession>
<name>H1Z1R3_9EURY</name>
<evidence type="ECO:0000313" key="4">
    <source>
        <dbReference type="Proteomes" id="UP000005741"/>
    </source>
</evidence>
<feature type="domain" description="Archaeal Type IV pilin N-terminal" evidence="2">
    <location>
        <begin position="8"/>
        <end position="60"/>
    </location>
</feature>
<keyword evidence="1" id="KW-1133">Transmembrane helix</keyword>
<feature type="transmembrane region" description="Helical" evidence="1">
    <location>
        <begin position="12"/>
        <end position="38"/>
    </location>
</feature>
<keyword evidence="1" id="KW-0472">Membrane</keyword>
<protein>
    <submittedName>
        <fullName evidence="3">Flagellin domain protein</fullName>
    </submittedName>
</protein>
<evidence type="ECO:0000256" key="1">
    <source>
        <dbReference type="SAM" id="Phobius"/>
    </source>
</evidence>
<dbReference type="InParanoid" id="H1Z1R3"/>
<dbReference type="InterPro" id="IPR012859">
    <property type="entry name" value="Pilin_N_archaeal"/>
</dbReference>
<dbReference type="OrthoDB" id="112398at2157"/>
<keyword evidence="1" id="KW-0812">Transmembrane</keyword>
<keyword evidence="4" id="KW-1185">Reference proteome</keyword>
<keyword evidence="3" id="KW-0969">Cilium</keyword>
<evidence type="ECO:0000259" key="2">
    <source>
        <dbReference type="Pfam" id="PF07790"/>
    </source>
</evidence>
<proteinExistence type="predicted"/>
<organism evidence="3 4">
    <name type="scientific">Methanoplanus limicola DSM 2279</name>
    <dbReference type="NCBI Taxonomy" id="937775"/>
    <lineage>
        <taxon>Archaea</taxon>
        <taxon>Methanobacteriati</taxon>
        <taxon>Methanobacteriota</taxon>
        <taxon>Stenosarchaea group</taxon>
        <taxon>Methanomicrobia</taxon>
        <taxon>Methanomicrobiales</taxon>
        <taxon>Methanomicrobiaceae</taxon>
        <taxon>Methanoplanus</taxon>
    </lineage>
</organism>
<dbReference type="InterPro" id="IPR013373">
    <property type="entry name" value="Flagellin/pilin_N_arc"/>
</dbReference>
<evidence type="ECO:0000313" key="3">
    <source>
        <dbReference type="EMBL" id="EHQ34589.1"/>
    </source>
</evidence>
<dbReference type="HOGENOM" id="CLU_2820891_0_0_2"/>
<dbReference type="RefSeq" id="WP_004076234.1">
    <property type="nucleotide sequence ID" value="NZ_CM001436.1"/>
</dbReference>
<dbReference type="EMBL" id="CM001436">
    <property type="protein sequence ID" value="EHQ34589.1"/>
    <property type="molecule type" value="Genomic_DNA"/>
</dbReference>
<dbReference type="STRING" id="937775.Metlim_0450"/>